<evidence type="ECO:0000256" key="1">
    <source>
        <dbReference type="SAM" id="Phobius"/>
    </source>
</evidence>
<keyword evidence="1" id="KW-0812">Transmembrane</keyword>
<gene>
    <name evidence="2" type="ORF">CITCOLO1_LOCUS19336</name>
</gene>
<dbReference type="Proteomes" id="UP001642487">
    <property type="component" value="Chromosome 8"/>
</dbReference>
<proteinExistence type="predicted"/>
<reference evidence="2 3" key="1">
    <citation type="submission" date="2024-03" db="EMBL/GenBank/DDBJ databases">
        <authorList>
            <person name="Gkanogiannis A."/>
            <person name="Becerra Lopez-Lavalle L."/>
        </authorList>
    </citation>
    <scope>NUCLEOTIDE SEQUENCE [LARGE SCALE GENOMIC DNA]</scope>
</reference>
<feature type="transmembrane region" description="Helical" evidence="1">
    <location>
        <begin position="27"/>
        <end position="54"/>
    </location>
</feature>
<keyword evidence="1" id="KW-1133">Transmembrane helix</keyword>
<keyword evidence="3" id="KW-1185">Reference proteome</keyword>
<keyword evidence="1" id="KW-0472">Membrane</keyword>
<sequence>MCNNVGGVSGGVVTEVAKFMSVSLSQLYSFLVFSLLTWPVQLVLSHLFLLILWGCGMSSSASLRAGRYDRGYTLGQDWHISIDVRSWGLSSFTTILLRVTKLAWTRFNSITTQRLGRALMLPFVVACN</sequence>
<evidence type="ECO:0000313" key="2">
    <source>
        <dbReference type="EMBL" id="CAK9326970.1"/>
    </source>
</evidence>
<accession>A0ABP0Z2H2</accession>
<protein>
    <submittedName>
        <fullName evidence="2">Uncharacterized protein</fullName>
    </submittedName>
</protein>
<organism evidence="2 3">
    <name type="scientific">Citrullus colocynthis</name>
    <name type="common">colocynth</name>
    <dbReference type="NCBI Taxonomy" id="252529"/>
    <lineage>
        <taxon>Eukaryota</taxon>
        <taxon>Viridiplantae</taxon>
        <taxon>Streptophyta</taxon>
        <taxon>Embryophyta</taxon>
        <taxon>Tracheophyta</taxon>
        <taxon>Spermatophyta</taxon>
        <taxon>Magnoliopsida</taxon>
        <taxon>eudicotyledons</taxon>
        <taxon>Gunneridae</taxon>
        <taxon>Pentapetalae</taxon>
        <taxon>rosids</taxon>
        <taxon>fabids</taxon>
        <taxon>Cucurbitales</taxon>
        <taxon>Cucurbitaceae</taxon>
        <taxon>Benincaseae</taxon>
        <taxon>Citrullus</taxon>
    </lineage>
</organism>
<name>A0ABP0Z2H2_9ROSI</name>
<evidence type="ECO:0000313" key="3">
    <source>
        <dbReference type="Proteomes" id="UP001642487"/>
    </source>
</evidence>
<dbReference type="EMBL" id="OZ021742">
    <property type="protein sequence ID" value="CAK9326970.1"/>
    <property type="molecule type" value="Genomic_DNA"/>
</dbReference>